<evidence type="ECO:0000259" key="12">
    <source>
        <dbReference type="Pfam" id="PF07730"/>
    </source>
</evidence>
<dbReference type="InterPro" id="IPR050482">
    <property type="entry name" value="Sensor_HK_TwoCompSys"/>
</dbReference>
<dbReference type="PANTHER" id="PTHR24421">
    <property type="entry name" value="NITRATE/NITRITE SENSOR PROTEIN NARX-RELATED"/>
    <property type="match status" value="1"/>
</dbReference>
<evidence type="ECO:0000256" key="7">
    <source>
        <dbReference type="ARBA" id="ARBA00022840"/>
    </source>
</evidence>
<dbReference type="PANTHER" id="PTHR24421:SF10">
    <property type="entry name" value="NITRATE_NITRITE SENSOR PROTEIN NARQ"/>
    <property type="match status" value="1"/>
</dbReference>
<feature type="transmembrane region" description="Helical" evidence="10">
    <location>
        <begin position="63"/>
        <end position="82"/>
    </location>
</feature>
<dbReference type="EC" id="2.7.13.3" evidence="2"/>
<feature type="transmembrane region" description="Helical" evidence="10">
    <location>
        <begin position="88"/>
        <end position="106"/>
    </location>
</feature>
<feature type="domain" description="Histidine kinase/HSP90-like ATPase" evidence="11">
    <location>
        <begin position="293"/>
        <end position="385"/>
    </location>
</feature>
<dbReference type="EMBL" id="VFOW01000001">
    <property type="protein sequence ID" value="TQL75867.1"/>
    <property type="molecule type" value="Genomic_DNA"/>
</dbReference>
<dbReference type="GO" id="GO:0000155">
    <property type="term" value="F:phosphorelay sensor kinase activity"/>
    <property type="evidence" value="ECO:0007669"/>
    <property type="project" value="InterPro"/>
</dbReference>
<evidence type="ECO:0000256" key="5">
    <source>
        <dbReference type="ARBA" id="ARBA00022741"/>
    </source>
</evidence>
<evidence type="ECO:0000256" key="8">
    <source>
        <dbReference type="ARBA" id="ARBA00023012"/>
    </source>
</evidence>
<dbReference type="Gene3D" id="3.30.565.10">
    <property type="entry name" value="Histidine kinase-like ATPase, C-terminal domain"/>
    <property type="match status" value="1"/>
</dbReference>
<dbReference type="Pfam" id="PF07730">
    <property type="entry name" value="HisKA_3"/>
    <property type="match status" value="1"/>
</dbReference>
<dbReference type="InterPro" id="IPR003594">
    <property type="entry name" value="HATPase_dom"/>
</dbReference>
<evidence type="ECO:0000259" key="11">
    <source>
        <dbReference type="Pfam" id="PF02518"/>
    </source>
</evidence>
<dbReference type="InterPro" id="IPR011712">
    <property type="entry name" value="Sig_transdc_His_kin_sub3_dim/P"/>
</dbReference>
<dbReference type="GO" id="GO:0046983">
    <property type="term" value="F:protein dimerization activity"/>
    <property type="evidence" value="ECO:0007669"/>
    <property type="project" value="InterPro"/>
</dbReference>
<evidence type="ECO:0000256" key="2">
    <source>
        <dbReference type="ARBA" id="ARBA00012438"/>
    </source>
</evidence>
<organism evidence="13 14">
    <name type="scientific">Stackebrandtia endophytica</name>
    <dbReference type="NCBI Taxonomy" id="1496996"/>
    <lineage>
        <taxon>Bacteria</taxon>
        <taxon>Bacillati</taxon>
        <taxon>Actinomycetota</taxon>
        <taxon>Actinomycetes</taxon>
        <taxon>Glycomycetales</taxon>
        <taxon>Glycomycetaceae</taxon>
        <taxon>Stackebrandtia</taxon>
    </lineage>
</organism>
<keyword evidence="10" id="KW-1133">Transmembrane helix</keyword>
<feature type="transmembrane region" description="Helical" evidence="10">
    <location>
        <begin position="13"/>
        <end position="34"/>
    </location>
</feature>
<dbReference type="Proteomes" id="UP000317043">
    <property type="component" value="Unassembled WGS sequence"/>
</dbReference>
<dbReference type="CDD" id="cd16917">
    <property type="entry name" value="HATPase_UhpB-NarQ-NarX-like"/>
    <property type="match status" value="1"/>
</dbReference>
<gene>
    <name evidence="13" type="ORF">FB566_1382</name>
</gene>
<dbReference type="SUPFAM" id="SSF55874">
    <property type="entry name" value="ATPase domain of HSP90 chaperone/DNA topoisomerase II/histidine kinase"/>
    <property type="match status" value="1"/>
</dbReference>
<keyword evidence="5" id="KW-0547">Nucleotide-binding</keyword>
<dbReference type="OrthoDB" id="227596at2"/>
<keyword evidence="8" id="KW-0902">Two-component regulatory system</keyword>
<keyword evidence="3" id="KW-0597">Phosphoprotein</keyword>
<evidence type="ECO:0000256" key="6">
    <source>
        <dbReference type="ARBA" id="ARBA00022777"/>
    </source>
</evidence>
<evidence type="ECO:0000256" key="10">
    <source>
        <dbReference type="SAM" id="Phobius"/>
    </source>
</evidence>
<dbReference type="RefSeq" id="WP_142036415.1">
    <property type="nucleotide sequence ID" value="NZ_JBHTGS010000001.1"/>
</dbReference>
<evidence type="ECO:0000256" key="3">
    <source>
        <dbReference type="ARBA" id="ARBA00022553"/>
    </source>
</evidence>
<evidence type="ECO:0000256" key="9">
    <source>
        <dbReference type="SAM" id="MobiDB-lite"/>
    </source>
</evidence>
<feature type="transmembrane region" description="Helical" evidence="10">
    <location>
        <begin position="40"/>
        <end position="56"/>
    </location>
</feature>
<dbReference type="AlphaFoldDB" id="A0A543ATG2"/>
<accession>A0A543ATG2</accession>
<proteinExistence type="predicted"/>
<feature type="transmembrane region" description="Helical" evidence="10">
    <location>
        <begin position="113"/>
        <end position="132"/>
    </location>
</feature>
<dbReference type="InParanoid" id="A0A543ATG2"/>
<dbReference type="GO" id="GO:0016020">
    <property type="term" value="C:membrane"/>
    <property type="evidence" value="ECO:0007669"/>
    <property type="project" value="InterPro"/>
</dbReference>
<evidence type="ECO:0000256" key="4">
    <source>
        <dbReference type="ARBA" id="ARBA00022679"/>
    </source>
</evidence>
<keyword evidence="10" id="KW-0472">Membrane</keyword>
<feature type="region of interest" description="Disordered" evidence="9">
    <location>
        <begin position="384"/>
        <end position="409"/>
    </location>
</feature>
<comment type="catalytic activity">
    <reaction evidence="1">
        <text>ATP + protein L-histidine = ADP + protein N-phospho-L-histidine.</text>
        <dbReference type="EC" id="2.7.13.3"/>
    </reaction>
</comment>
<sequence>MFTSDQIHRIGRFLIRLSLAAVLMMFAFLSLLAGGFVGDTVATLIPGLLAIGLILIGDSRLPWAAIPVAAVSLLTTLFTGSLDVPPTPAMWLAESGALLILTLWTIRLWSARLGRTAVGLLIAALLLLPLRLGVTSSLAGMLFSEIVIMFGLAVAVVWGLYLRSIDVRRQRALANVQRSERIELARDLHDFVAHHVTGIVVQAQAAQYIPATDHAKVTESFAAIEKAGVEALASMRRLVGILRDDDAGGGSRPLGDLDQLRTLVERFNVGEVYASLYLSPEFSAATTPPEISATLYRVAQEALTNIRKHSHHVATVSVVVSGGADSVEIAIRDDGQPGGHRSRLASLGGGYGLAGLSERLTALGGSLTAGPRPEGGWEVIGRVPTTGPDGRWESAAGIRRRPPKTMEST</sequence>
<dbReference type="Pfam" id="PF02518">
    <property type="entry name" value="HATPase_c"/>
    <property type="match status" value="1"/>
</dbReference>
<dbReference type="GO" id="GO:0005524">
    <property type="term" value="F:ATP binding"/>
    <property type="evidence" value="ECO:0007669"/>
    <property type="project" value="UniProtKB-KW"/>
</dbReference>
<feature type="transmembrane region" description="Helical" evidence="10">
    <location>
        <begin position="138"/>
        <end position="161"/>
    </location>
</feature>
<keyword evidence="14" id="KW-1185">Reference proteome</keyword>
<keyword evidence="6 13" id="KW-0418">Kinase</keyword>
<evidence type="ECO:0000313" key="14">
    <source>
        <dbReference type="Proteomes" id="UP000317043"/>
    </source>
</evidence>
<name>A0A543ATG2_9ACTN</name>
<keyword evidence="10" id="KW-0812">Transmembrane</keyword>
<comment type="caution">
    <text evidence="13">The sequence shown here is derived from an EMBL/GenBank/DDBJ whole genome shotgun (WGS) entry which is preliminary data.</text>
</comment>
<feature type="domain" description="Signal transduction histidine kinase subgroup 3 dimerisation and phosphoacceptor" evidence="12">
    <location>
        <begin position="180"/>
        <end position="245"/>
    </location>
</feature>
<evidence type="ECO:0000256" key="1">
    <source>
        <dbReference type="ARBA" id="ARBA00000085"/>
    </source>
</evidence>
<dbReference type="InterPro" id="IPR036890">
    <property type="entry name" value="HATPase_C_sf"/>
</dbReference>
<keyword evidence="7" id="KW-0067">ATP-binding</keyword>
<protein>
    <recommendedName>
        <fullName evidence="2">histidine kinase</fullName>
        <ecNumber evidence="2">2.7.13.3</ecNumber>
    </recommendedName>
</protein>
<reference evidence="13 14" key="1">
    <citation type="submission" date="2019-06" db="EMBL/GenBank/DDBJ databases">
        <title>Sequencing the genomes of 1000 actinobacteria strains.</title>
        <authorList>
            <person name="Klenk H.-P."/>
        </authorList>
    </citation>
    <scope>NUCLEOTIDE SEQUENCE [LARGE SCALE GENOMIC DNA]</scope>
    <source>
        <strain evidence="13 14">DSM 45928</strain>
    </source>
</reference>
<evidence type="ECO:0000313" key="13">
    <source>
        <dbReference type="EMBL" id="TQL75867.1"/>
    </source>
</evidence>
<dbReference type="Gene3D" id="1.20.5.1930">
    <property type="match status" value="1"/>
</dbReference>
<keyword evidence="4" id="KW-0808">Transferase</keyword>